<keyword evidence="3" id="KW-1185">Reference proteome</keyword>
<proteinExistence type="predicted"/>
<dbReference type="Proteomes" id="UP000377798">
    <property type="component" value="Unassembled WGS sequence"/>
</dbReference>
<comment type="caution">
    <text evidence="2">The sequence shown here is derived from an EMBL/GenBank/DDBJ whole genome shotgun (WGS) entry which is preliminary data.</text>
</comment>
<accession>A0A8H2M7I6</accession>
<dbReference type="AlphaFoldDB" id="A0A8H2M7I6"/>
<evidence type="ECO:0000313" key="3">
    <source>
        <dbReference type="Proteomes" id="UP000377798"/>
    </source>
</evidence>
<gene>
    <name evidence="2" type="ORF">NCTC13150_02031</name>
</gene>
<dbReference type="Pfam" id="PF11369">
    <property type="entry name" value="DUF3160"/>
    <property type="match status" value="1"/>
</dbReference>
<evidence type="ECO:0000256" key="1">
    <source>
        <dbReference type="SAM" id="SignalP"/>
    </source>
</evidence>
<feature type="chain" id="PRO_5039412036" evidence="1">
    <location>
        <begin position="24"/>
        <end position="721"/>
    </location>
</feature>
<dbReference type="SMART" id="SM01325">
    <property type="entry name" value="DUF3160"/>
    <property type="match status" value="1"/>
</dbReference>
<sequence>MKKKKYLAGLLACLLLVSCSPKASDQTKTDQGMENPLEGMKTEVVFPDFKESQVSAQVSPYVVQEDLGNIVNIDDYINDYMNFNQEQKQALVKNKFFVDGKTVTDQPFQWYEGNEYSYKPNFVTADSVLHLFHISYDALLRELEVEKFSPKLQELNEIMAQESAKDYQAAKDPLVKEAALKNTAYFALAADLFAKPLEGEIPQEAKDLAQEELEKIQGESKGQSSLVNKTVDYSQFKPRGHYTRSQELTNYFRGSMLYSQLAMTFYNDKGEALLDNAIQALLMTKNLCKEESSFHVWEDVNDPLNFLVENAEDLDPYGLGQIYYRHFKKEMPVDKLSQKENLDKVYGDLEKIPKPKIQYYEGLSFRFLPQRAVLDNVLGQMLVDTQKPSRRPLYSGVDIMGLLGNPLADELVQANEENKEWPDFSKNYKQAKSVAQVLEDEKEGRKNVYRSWLWMLKGYQEPVEEKFPEFMKSKAWEAKDLNSALGSWAQLKHDTILYGKQVGAEMGGGGEEKPIPKSYVEPRVPVYDRLLWTLNYMTENLKNRDLLSQANEKNLANFSDLIRFLRDTSILELEGKSPDAKAQERLFYIGGEMENIFVKFYDEKAENFFDIEEQADRNMATVADLMVSVDNTLGIKPGQYLEVGSGMTQVAYVVYPLDGQLILGTGPVYSYYEFLAPQRMTDEDFQNRLMQGLYNENSTQEAIKQPAWTDEYKADSVFENN</sequence>
<dbReference type="RefSeq" id="WP_131749960.1">
    <property type="nucleotide sequence ID" value="NZ_CAACYI010000001.1"/>
</dbReference>
<dbReference type="PROSITE" id="PS51257">
    <property type="entry name" value="PROKAR_LIPOPROTEIN"/>
    <property type="match status" value="1"/>
</dbReference>
<protein>
    <submittedName>
        <fullName evidence="2">Protein of uncharacterized function (DUF3160)</fullName>
    </submittedName>
</protein>
<organism evidence="2 3">
    <name type="scientific">Urinicoccus massiliensis</name>
    <dbReference type="NCBI Taxonomy" id="1723382"/>
    <lineage>
        <taxon>Bacteria</taxon>
        <taxon>Bacillati</taxon>
        <taxon>Bacillota</taxon>
        <taxon>Tissierellia</taxon>
        <taxon>Tissierellales</taxon>
        <taxon>Peptoniphilaceae</taxon>
        <taxon>Urinicoccus</taxon>
    </lineage>
</organism>
<dbReference type="InterPro" id="IPR022601">
    <property type="entry name" value="DUF3160"/>
</dbReference>
<name>A0A8H2M7I6_9FIRM</name>
<reference evidence="2 3" key="1">
    <citation type="submission" date="2019-02" db="EMBL/GenBank/DDBJ databases">
        <authorList>
            <consortium name="Pathogen Informatics"/>
        </authorList>
    </citation>
    <scope>NUCLEOTIDE SEQUENCE [LARGE SCALE GENOMIC DNA]</scope>
    <source>
        <strain evidence="2 3">3012STDY7089603</strain>
    </source>
</reference>
<keyword evidence="1" id="KW-0732">Signal</keyword>
<feature type="signal peptide" evidence="1">
    <location>
        <begin position="1"/>
        <end position="23"/>
    </location>
</feature>
<evidence type="ECO:0000313" key="2">
    <source>
        <dbReference type="EMBL" id="VFB17438.1"/>
    </source>
</evidence>
<dbReference type="EMBL" id="CAACYI010000001">
    <property type="protein sequence ID" value="VFB17438.1"/>
    <property type="molecule type" value="Genomic_DNA"/>
</dbReference>